<evidence type="ECO:0000256" key="9">
    <source>
        <dbReference type="ARBA" id="ARBA00023204"/>
    </source>
</evidence>
<evidence type="ECO:0000256" key="6">
    <source>
        <dbReference type="ARBA" id="ARBA00022763"/>
    </source>
</evidence>
<evidence type="ECO:0000256" key="12">
    <source>
        <dbReference type="ARBA" id="ARBA00038905"/>
    </source>
</evidence>
<feature type="binding site" evidence="18">
    <location>
        <position position="62"/>
    </location>
    <ligand>
        <name>Mg(2+)</name>
        <dbReference type="ChEBI" id="CHEBI:18420"/>
    </ligand>
</feature>
<name>A0YHV3_9GAMM</name>
<feature type="binding site" evidence="17">
    <location>
        <begin position="39"/>
        <end position="42"/>
    </location>
    <ligand>
        <name>8-oxo-dGTP</name>
        <dbReference type="ChEBI" id="CHEBI:77896"/>
    </ligand>
</feature>
<keyword evidence="7" id="KW-0378">Hydrolase</keyword>
<evidence type="ECO:0000256" key="16">
    <source>
        <dbReference type="ARBA" id="ARBA00042798"/>
    </source>
</evidence>
<gene>
    <name evidence="20" type="ORF">GP2143_10832</name>
</gene>
<keyword evidence="21" id="KW-1185">Reference proteome</keyword>
<comment type="caution">
    <text evidence="20">The sequence shown here is derived from an EMBL/GenBank/DDBJ whole genome shotgun (WGS) entry which is preliminary data.</text>
</comment>
<dbReference type="InterPro" id="IPR003561">
    <property type="entry name" value="Mutator_MutT"/>
</dbReference>
<dbReference type="InterPro" id="IPR047127">
    <property type="entry name" value="MutT-like"/>
</dbReference>
<dbReference type="FunFam" id="3.90.79.10:FF:000014">
    <property type="entry name" value="8-oxo-dGTP diphosphatase MutT"/>
    <property type="match status" value="1"/>
</dbReference>
<keyword evidence="6" id="KW-0227">DNA damage</keyword>
<reference evidence="20 21" key="1">
    <citation type="journal article" date="2010" name="J. Bacteriol.">
        <title>Genome sequence of the oligotrophic marine Gammaproteobacterium HTCC2143, isolated from the Oregon Coast.</title>
        <authorList>
            <person name="Oh H.M."/>
            <person name="Kang I."/>
            <person name="Ferriera S."/>
            <person name="Giovannoni S.J."/>
            <person name="Cho J.C."/>
        </authorList>
    </citation>
    <scope>NUCLEOTIDE SEQUENCE [LARGE SCALE GENOMIC DNA]</scope>
    <source>
        <strain evidence="20 21">HTCC2143</strain>
    </source>
</reference>
<dbReference type="GO" id="GO:0044715">
    <property type="term" value="F:8-oxo-dGDP phosphatase activity"/>
    <property type="evidence" value="ECO:0007669"/>
    <property type="project" value="TreeGrafter"/>
</dbReference>
<dbReference type="GO" id="GO:0044716">
    <property type="term" value="F:8-oxo-GDP phosphatase activity"/>
    <property type="evidence" value="ECO:0007669"/>
    <property type="project" value="TreeGrafter"/>
</dbReference>
<dbReference type="GO" id="GO:0006281">
    <property type="term" value="P:DNA repair"/>
    <property type="evidence" value="ECO:0007669"/>
    <property type="project" value="UniProtKB-KW"/>
</dbReference>
<keyword evidence="9" id="KW-0234">DNA repair</keyword>
<organism evidence="20 21">
    <name type="scientific">marine gamma proteobacterium HTCC2143</name>
    <dbReference type="NCBI Taxonomy" id="247633"/>
    <lineage>
        <taxon>Bacteria</taxon>
        <taxon>Pseudomonadati</taxon>
        <taxon>Pseudomonadota</taxon>
        <taxon>Gammaproteobacteria</taxon>
        <taxon>Cellvibrionales</taxon>
        <taxon>Spongiibacteraceae</taxon>
        <taxon>BD1-7 clade</taxon>
    </lineage>
</organism>
<keyword evidence="3" id="KW-0515">Mutator protein</keyword>
<evidence type="ECO:0000313" key="21">
    <source>
        <dbReference type="Proteomes" id="UP000004931"/>
    </source>
</evidence>
<dbReference type="GO" id="GO:0008413">
    <property type="term" value="F:8-oxo-7,8-dihydroguanosine triphosphate pyrophosphatase activity"/>
    <property type="evidence" value="ECO:0007669"/>
    <property type="project" value="InterPro"/>
</dbReference>
<keyword evidence="4" id="KW-0235">DNA replication</keyword>
<evidence type="ECO:0000256" key="17">
    <source>
        <dbReference type="PIRSR" id="PIRSR603561-1"/>
    </source>
</evidence>
<dbReference type="PRINTS" id="PR00502">
    <property type="entry name" value="NUDIXFAMILY"/>
</dbReference>
<dbReference type="PANTHER" id="PTHR47707">
    <property type="entry name" value="8-OXO-DGTP DIPHOSPHATASE"/>
    <property type="match status" value="1"/>
</dbReference>
<dbReference type="AlphaFoldDB" id="A0YHV3"/>
<keyword evidence="5 18" id="KW-0479">Metal-binding</keyword>
<evidence type="ECO:0000256" key="11">
    <source>
        <dbReference type="ARBA" id="ARBA00036904"/>
    </source>
</evidence>
<dbReference type="InterPro" id="IPR015797">
    <property type="entry name" value="NUDIX_hydrolase-like_dom_sf"/>
</dbReference>
<dbReference type="Gene3D" id="3.90.79.10">
    <property type="entry name" value="Nucleoside Triphosphate Pyrophosphohydrolase"/>
    <property type="match status" value="1"/>
</dbReference>
<evidence type="ECO:0000256" key="15">
    <source>
        <dbReference type="ARBA" id="ARBA00041979"/>
    </source>
</evidence>
<feature type="binding site" evidence="17">
    <location>
        <position position="124"/>
    </location>
    <ligand>
        <name>8-oxo-dGTP</name>
        <dbReference type="ChEBI" id="CHEBI:77896"/>
    </ligand>
</feature>
<accession>A0YHV3</accession>
<dbReference type="EC" id="3.6.1.55" evidence="12"/>
<dbReference type="Proteomes" id="UP000004931">
    <property type="component" value="Unassembled WGS sequence"/>
</dbReference>
<feature type="binding site" evidence="17">
    <location>
        <position position="33"/>
    </location>
    <ligand>
        <name>8-oxo-dGTP</name>
        <dbReference type="ChEBI" id="CHEBI:77896"/>
    </ligand>
</feature>
<dbReference type="NCBIfam" id="TIGR00586">
    <property type="entry name" value="mutt"/>
    <property type="match status" value="1"/>
</dbReference>
<evidence type="ECO:0000256" key="13">
    <source>
        <dbReference type="ARBA" id="ARBA00040794"/>
    </source>
</evidence>
<dbReference type="GO" id="GO:0006260">
    <property type="term" value="P:DNA replication"/>
    <property type="evidence" value="ECO:0007669"/>
    <property type="project" value="UniProtKB-KW"/>
</dbReference>
<evidence type="ECO:0000256" key="5">
    <source>
        <dbReference type="ARBA" id="ARBA00022723"/>
    </source>
</evidence>
<evidence type="ECO:0000256" key="14">
    <source>
        <dbReference type="ARBA" id="ARBA00041592"/>
    </source>
</evidence>
<evidence type="ECO:0000256" key="1">
    <source>
        <dbReference type="ARBA" id="ARBA00001946"/>
    </source>
</evidence>
<dbReference type="CDD" id="cd03425">
    <property type="entry name" value="NUDIX_MutT_NudA_like"/>
    <property type="match status" value="1"/>
</dbReference>
<comment type="similarity">
    <text evidence="2">Belongs to the Nudix hydrolase family.</text>
</comment>
<dbReference type="InterPro" id="IPR000086">
    <property type="entry name" value="NUDIX_hydrolase_dom"/>
</dbReference>
<dbReference type="PROSITE" id="PS51462">
    <property type="entry name" value="NUDIX"/>
    <property type="match status" value="1"/>
</dbReference>
<feature type="domain" description="Nudix hydrolase" evidence="19">
    <location>
        <begin position="8"/>
        <end position="135"/>
    </location>
</feature>
<comment type="catalytic activity">
    <reaction evidence="11">
        <text>8-oxo-GTP + H2O = 8-oxo-GMP + diphosphate + H(+)</text>
        <dbReference type="Rhea" id="RHEA:67616"/>
        <dbReference type="ChEBI" id="CHEBI:15377"/>
        <dbReference type="ChEBI" id="CHEBI:15378"/>
        <dbReference type="ChEBI" id="CHEBI:33019"/>
        <dbReference type="ChEBI" id="CHEBI:143553"/>
        <dbReference type="ChEBI" id="CHEBI:145694"/>
    </reaction>
</comment>
<dbReference type="Pfam" id="PF14815">
    <property type="entry name" value="NUDIX_4"/>
    <property type="match status" value="1"/>
</dbReference>
<dbReference type="InterPro" id="IPR029119">
    <property type="entry name" value="MutY_C"/>
</dbReference>
<dbReference type="InterPro" id="IPR020084">
    <property type="entry name" value="NUDIX_hydrolase_CS"/>
</dbReference>
<dbReference type="OrthoDB" id="9810648at2"/>
<sequence>MSAKSSQPLHVAVGVILDHQQQILIALRPHDTHQGGFWEFPGGKVEAGEVVQQALNRELFEELGLTVRVCSPLIEIRHQYSDKAVFLDVWWVEQFSGEPSGKEGQPIKWVSADDLSNYPFPEANQEIIVAVQNALC</sequence>
<dbReference type="GO" id="GO:0046872">
    <property type="term" value="F:metal ion binding"/>
    <property type="evidence" value="ECO:0007669"/>
    <property type="project" value="UniProtKB-KW"/>
</dbReference>
<evidence type="ECO:0000256" key="3">
    <source>
        <dbReference type="ARBA" id="ARBA00022457"/>
    </source>
</evidence>
<dbReference type="PANTHER" id="PTHR47707:SF1">
    <property type="entry name" value="NUDIX HYDROLASE FAMILY PROTEIN"/>
    <property type="match status" value="1"/>
</dbReference>
<keyword evidence="8 18" id="KW-0460">Magnesium</keyword>
<dbReference type="EMBL" id="AAVT01000025">
    <property type="protein sequence ID" value="EAW29581.1"/>
    <property type="molecule type" value="Genomic_DNA"/>
</dbReference>
<evidence type="ECO:0000313" key="20">
    <source>
        <dbReference type="EMBL" id="EAW29581.1"/>
    </source>
</evidence>
<dbReference type="PROSITE" id="PS00893">
    <property type="entry name" value="NUDIX_BOX"/>
    <property type="match status" value="1"/>
</dbReference>
<dbReference type="eggNOG" id="COG0494">
    <property type="taxonomic scope" value="Bacteria"/>
</dbReference>
<evidence type="ECO:0000256" key="8">
    <source>
        <dbReference type="ARBA" id="ARBA00022842"/>
    </source>
</evidence>
<comment type="catalytic activity">
    <reaction evidence="10">
        <text>8-oxo-dGTP + H2O = 8-oxo-dGMP + diphosphate + H(+)</text>
        <dbReference type="Rhea" id="RHEA:31575"/>
        <dbReference type="ChEBI" id="CHEBI:15377"/>
        <dbReference type="ChEBI" id="CHEBI:15378"/>
        <dbReference type="ChEBI" id="CHEBI:33019"/>
        <dbReference type="ChEBI" id="CHEBI:63224"/>
        <dbReference type="ChEBI" id="CHEBI:77896"/>
        <dbReference type="EC" id="3.6.1.55"/>
    </reaction>
</comment>
<feature type="binding site" evidence="18">
    <location>
        <position position="42"/>
    </location>
    <ligand>
        <name>Mg(2+)</name>
        <dbReference type="ChEBI" id="CHEBI:18420"/>
    </ligand>
</feature>
<feature type="binding site" evidence="17">
    <location>
        <position position="28"/>
    </location>
    <ligand>
        <name>8-oxo-dGTP</name>
        <dbReference type="ChEBI" id="CHEBI:77896"/>
    </ligand>
</feature>
<evidence type="ECO:0000256" key="4">
    <source>
        <dbReference type="ARBA" id="ARBA00022705"/>
    </source>
</evidence>
<evidence type="ECO:0000256" key="2">
    <source>
        <dbReference type="ARBA" id="ARBA00005582"/>
    </source>
</evidence>
<evidence type="ECO:0000256" key="10">
    <source>
        <dbReference type="ARBA" id="ARBA00035861"/>
    </source>
</evidence>
<proteinExistence type="inferred from homology"/>
<comment type="cofactor">
    <cofactor evidence="1 18">
        <name>Mg(2+)</name>
        <dbReference type="ChEBI" id="CHEBI:18420"/>
    </cofactor>
</comment>
<evidence type="ECO:0000256" key="7">
    <source>
        <dbReference type="ARBA" id="ARBA00022801"/>
    </source>
</evidence>
<dbReference type="InterPro" id="IPR020476">
    <property type="entry name" value="Nudix_hydrolase"/>
</dbReference>
<dbReference type="STRING" id="247633.GP2143_10832"/>
<dbReference type="GO" id="GO:0035539">
    <property type="term" value="F:8-oxo-7,8-dihydrodeoxyguanosine triphosphate pyrophosphatase activity"/>
    <property type="evidence" value="ECO:0007669"/>
    <property type="project" value="UniProtKB-EC"/>
</dbReference>
<protein>
    <recommendedName>
        <fullName evidence="13">8-oxo-dGTP diphosphatase</fullName>
        <ecNumber evidence="12">3.6.1.55</ecNumber>
    </recommendedName>
    <alternativeName>
        <fullName evidence="16">7,8-dihydro-8-oxoguanine-triphosphatase</fullName>
    </alternativeName>
    <alternativeName>
        <fullName evidence="15">Mutator protein MutT</fullName>
    </alternativeName>
    <alternativeName>
        <fullName evidence="14">dGTP pyrophosphohydrolase</fullName>
    </alternativeName>
</protein>
<evidence type="ECO:0000256" key="18">
    <source>
        <dbReference type="PIRSR" id="PIRSR603561-2"/>
    </source>
</evidence>
<evidence type="ECO:0000259" key="19">
    <source>
        <dbReference type="PROSITE" id="PS51462"/>
    </source>
</evidence>
<dbReference type="SUPFAM" id="SSF55811">
    <property type="entry name" value="Nudix"/>
    <property type="match status" value="1"/>
</dbReference>